<reference evidence="1 2" key="1">
    <citation type="submission" date="2011-07" db="EMBL/GenBank/DDBJ databases">
        <authorList>
            <person name="Coyne R."/>
            <person name="Brami D."/>
            <person name="Johnson J."/>
            <person name="Hostetler J."/>
            <person name="Hannick L."/>
            <person name="Clark T."/>
            <person name="Cassidy-Hanley D."/>
            <person name="Inman J."/>
        </authorList>
    </citation>
    <scope>NUCLEOTIDE SEQUENCE [LARGE SCALE GENOMIC DNA]</scope>
    <source>
        <strain evidence="1 2">G5</strain>
    </source>
</reference>
<protein>
    <submittedName>
        <fullName evidence="1">Uncharacterized protein</fullName>
    </submittedName>
</protein>
<evidence type="ECO:0000313" key="2">
    <source>
        <dbReference type="Proteomes" id="UP000008983"/>
    </source>
</evidence>
<dbReference type="InParanoid" id="G0QUD3"/>
<dbReference type="eggNOG" id="ENOG502SM3T">
    <property type="taxonomic scope" value="Eukaryota"/>
</dbReference>
<accession>G0QUD3</accession>
<dbReference type="Proteomes" id="UP000008983">
    <property type="component" value="Unassembled WGS sequence"/>
</dbReference>
<evidence type="ECO:0000313" key="1">
    <source>
        <dbReference type="EMBL" id="EGR31170.1"/>
    </source>
</evidence>
<keyword evidence="2" id="KW-1185">Reference proteome</keyword>
<sequence>MKNKNLKKQELINTEAFSIQNLVRQIGNYYTNELKNQLYAIIINADLAGDPEQLFKEVGFAILDFSNSIINYFELINVKRYPRVIGQNKVLKCYDKNQAVAKYDFQDCFESLYVLNETEMWLITKQKDISEVIIQDNTLTINYSDENKTKEIQHVNLKILNLTSSVYQISKLDDQTIREIKEKFNYQNLWEDWKLFKKTEFTHPSLQLKKQGASFKNDQYGEFTYRPSYSSPPSMQEFYEAVINGAIKRYQMGLYKGENLPQYCCSMCFLSYVYLYQLSLLKMLLCFLL</sequence>
<gene>
    <name evidence="1" type="ORF">IMG5_116410</name>
</gene>
<organism evidence="1 2">
    <name type="scientific">Ichthyophthirius multifiliis</name>
    <name type="common">White spot disease agent</name>
    <name type="synonym">Ich</name>
    <dbReference type="NCBI Taxonomy" id="5932"/>
    <lineage>
        <taxon>Eukaryota</taxon>
        <taxon>Sar</taxon>
        <taxon>Alveolata</taxon>
        <taxon>Ciliophora</taxon>
        <taxon>Intramacronucleata</taxon>
        <taxon>Oligohymenophorea</taxon>
        <taxon>Hymenostomatida</taxon>
        <taxon>Ophryoglenina</taxon>
        <taxon>Ichthyophthirius</taxon>
    </lineage>
</organism>
<dbReference type="RefSeq" id="XP_004034656.1">
    <property type="nucleotide sequence ID" value="XM_004034608.1"/>
</dbReference>
<dbReference type="EMBL" id="GL983908">
    <property type="protein sequence ID" value="EGR31170.1"/>
    <property type="molecule type" value="Genomic_DNA"/>
</dbReference>
<dbReference type="GeneID" id="14907302"/>
<name>G0QUD3_ICHMU</name>
<dbReference type="AlphaFoldDB" id="G0QUD3"/>
<proteinExistence type="predicted"/>
<dbReference type="OrthoDB" id="283753at2759"/>